<protein>
    <submittedName>
        <fullName evidence="5">DNA polymerase III alpha subunit</fullName>
        <ecNumber evidence="5">2.7.7.7</ecNumber>
    </submittedName>
</protein>
<dbReference type="HOGENOM" id="CLU_1709819_0_0_4"/>
<evidence type="ECO:0000256" key="2">
    <source>
        <dbReference type="ARBA" id="ARBA00022763"/>
    </source>
</evidence>
<dbReference type="InterPro" id="IPR011708">
    <property type="entry name" value="DNA_pol3_alpha_NTPase_dom"/>
</dbReference>
<dbReference type="PANTHER" id="PTHR32294">
    <property type="entry name" value="DNA POLYMERASE III SUBUNIT ALPHA"/>
    <property type="match status" value="1"/>
</dbReference>
<dbReference type="eggNOG" id="COG0587">
    <property type="taxonomic scope" value="Bacteria"/>
</dbReference>
<evidence type="ECO:0000313" key="5">
    <source>
        <dbReference type="EMBL" id="CBW76974.1"/>
    </source>
</evidence>
<reference evidence="5 6" key="1">
    <citation type="journal article" date="2011" name="J. Bacteriol.">
        <title>Complete genome sequence of Burkholderia rhizoxinica, an endosymbiont of Rhizopus microsporus.</title>
        <authorList>
            <person name="Lackner G."/>
            <person name="Moebius N."/>
            <person name="Partida-Martinez L."/>
            <person name="Hertweck C."/>
        </authorList>
    </citation>
    <scope>NUCLEOTIDE SEQUENCE [LARGE SCALE GENOMIC DNA]</scope>
    <source>
        <strain evidence="6">DSM 19002 / CIP 109453 / HKI 454</strain>
        <plasmid evidence="5 6">pBRH01</plasmid>
    </source>
</reference>
<evidence type="ECO:0000256" key="3">
    <source>
        <dbReference type="ARBA" id="ARBA00023204"/>
    </source>
</evidence>
<dbReference type="GO" id="GO:0003887">
    <property type="term" value="F:DNA-directed DNA polymerase activity"/>
    <property type="evidence" value="ECO:0007669"/>
    <property type="project" value="UniProtKB-EC"/>
</dbReference>
<dbReference type="Proteomes" id="UP000007437">
    <property type="component" value="Plasmid pBRH01"/>
</dbReference>
<sequence>MVFEISNRILCSGFPKPVFGQCVPHSERKDAERTRGMHTCRRIFERALIIEQWATLAATLLGFPRHLSQHSGGFVISRGKPSRLVPIESAAMPDRSVIQWDKNDIDALELLKIDILALGMLPVIRRALALVAPSAASRSSCTISPPRMRLPTR</sequence>
<keyword evidence="5" id="KW-0548">Nucleotidyltransferase</keyword>
<keyword evidence="5" id="KW-0808">Transferase</keyword>
<dbReference type="GO" id="GO:0006281">
    <property type="term" value="P:DNA repair"/>
    <property type="evidence" value="ECO:0007669"/>
    <property type="project" value="UniProtKB-KW"/>
</dbReference>
<keyword evidence="1" id="KW-0963">Cytoplasm</keyword>
<name>E5AV50_MYCRK</name>
<dbReference type="PANTHER" id="PTHR32294:SF4">
    <property type="entry name" value="ERROR-PRONE DNA POLYMERASE"/>
    <property type="match status" value="1"/>
</dbReference>
<evidence type="ECO:0000259" key="4">
    <source>
        <dbReference type="Pfam" id="PF07733"/>
    </source>
</evidence>
<dbReference type="GO" id="GO:0006260">
    <property type="term" value="P:DNA replication"/>
    <property type="evidence" value="ECO:0007669"/>
    <property type="project" value="InterPro"/>
</dbReference>
<feature type="domain" description="Bacterial DNA polymerase III alpha subunit NTPase" evidence="4">
    <location>
        <begin position="34"/>
        <end position="117"/>
    </location>
</feature>
<geneLocation type="plasmid" evidence="5 6">
    <name>pBRH01</name>
</geneLocation>
<evidence type="ECO:0000256" key="1">
    <source>
        <dbReference type="ARBA" id="ARBA00022490"/>
    </source>
</evidence>
<dbReference type="KEGG" id="brh:RBRH_01860"/>
<keyword evidence="2" id="KW-0227">DNA damage</keyword>
<proteinExistence type="predicted"/>
<organism evidence="5 6">
    <name type="scientific">Mycetohabitans rhizoxinica (strain DSM 19002 / CIP 109453 / HKI 454)</name>
    <name type="common">Paraburkholderia rhizoxinica</name>
    <dbReference type="NCBI Taxonomy" id="882378"/>
    <lineage>
        <taxon>Bacteria</taxon>
        <taxon>Pseudomonadati</taxon>
        <taxon>Pseudomonadota</taxon>
        <taxon>Betaproteobacteria</taxon>
        <taxon>Burkholderiales</taxon>
        <taxon>Burkholderiaceae</taxon>
        <taxon>Mycetohabitans</taxon>
    </lineage>
</organism>
<dbReference type="InterPro" id="IPR004805">
    <property type="entry name" value="DnaE2/DnaE/PolC"/>
</dbReference>
<dbReference type="Pfam" id="PF07733">
    <property type="entry name" value="DNA_pol3_alpha"/>
    <property type="match status" value="1"/>
</dbReference>
<dbReference type="GO" id="GO:0008408">
    <property type="term" value="F:3'-5' exonuclease activity"/>
    <property type="evidence" value="ECO:0007669"/>
    <property type="project" value="InterPro"/>
</dbReference>
<gene>
    <name evidence="5" type="ordered locus">RBRH_01860</name>
</gene>
<dbReference type="EMBL" id="FR687360">
    <property type="protein sequence ID" value="CBW76974.1"/>
    <property type="molecule type" value="Genomic_DNA"/>
</dbReference>
<keyword evidence="3" id="KW-0234">DNA repair</keyword>
<accession>E5AV50</accession>
<evidence type="ECO:0000313" key="6">
    <source>
        <dbReference type="Proteomes" id="UP000007437"/>
    </source>
</evidence>
<dbReference type="AlphaFoldDB" id="E5AV50"/>
<keyword evidence="5" id="KW-0614">Plasmid</keyword>
<dbReference type="EC" id="2.7.7.7" evidence="5"/>